<proteinExistence type="predicted"/>
<organism evidence="2 3">
    <name type="scientific">Rhizophagus clarus</name>
    <dbReference type="NCBI Taxonomy" id="94130"/>
    <lineage>
        <taxon>Eukaryota</taxon>
        <taxon>Fungi</taxon>
        <taxon>Fungi incertae sedis</taxon>
        <taxon>Mucoromycota</taxon>
        <taxon>Glomeromycotina</taxon>
        <taxon>Glomeromycetes</taxon>
        <taxon>Glomerales</taxon>
        <taxon>Glomeraceae</taxon>
        <taxon>Rhizophagus</taxon>
    </lineage>
</organism>
<comment type="caution">
    <text evidence="2">The sequence shown here is derived from an EMBL/GenBank/DDBJ whole genome shotgun (WGS) entry which is preliminary data.</text>
</comment>
<name>A0A8H3MI70_9GLOM</name>
<evidence type="ECO:0000313" key="2">
    <source>
        <dbReference type="EMBL" id="GET03229.1"/>
    </source>
</evidence>
<gene>
    <name evidence="2" type="ORF">RCL2_002957600</name>
</gene>
<dbReference type="Proteomes" id="UP000615446">
    <property type="component" value="Unassembled WGS sequence"/>
</dbReference>
<feature type="region of interest" description="Disordered" evidence="1">
    <location>
        <begin position="99"/>
        <end position="124"/>
    </location>
</feature>
<accession>A0A8H3MI70</accession>
<evidence type="ECO:0000256" key="1">
    <source>
        <dbReference type="SAM" id="MobiDB-lite"/>
    </source>
</evidence>
<protein>
    <submittedName>
        <fullName evidence="2">Uncharacterized protein</fullName>
    </submittedName>
</protein>
<feature type="compositionally biased region" description="Basic and acidic residues" evidence="1">
    <location>
        <begin position="112"/>
        <end position="124"/>
    </location>
</feature>
<sequence length="131" mass="15087">MTQPIAPKDLKPLVFFKKNKNFKTKKKTLICTHIVLISERVKVFLAELRKSGTIESHGTPVNDVFLDKRQTRLRTSSWLKDINNEKDGLKRMLDSVPEALPPMIGDQPNEDTQSKKMVDEQSPKTIIDKIW</sequence>
<reference evidence="2" key="1">
    <citation type="submission" date="2019-10" db="EMBL/GenBank/DDBJ databases">
        <title>Conservation and host-specific expression of non-tandemly repeated heterogenous ribosome RNA gene in arbuscular mycorrhizal fungi.</title>
        <authorList>
            <person name="Maeda T."/>
            <person name="Kobayashi Y."/>
            <person name="Nakagawa T."/>
            <person name="Ezawa T."/>
            <person name="Yamaguchi K."/>
            <person name="Bino T."/>
            <person name="Nishimoto Y."/>
            <person name="Shigenobu S."/>
            <person name="Kawaguchi M."/>
        </authorList>
    </citation>
    <scope>NUCLEOTIDE SEQUENCE</scope>
    <source>
        <strain evidence="2">HR1</strain>
    </source>
</reference>
<dbReference type="EMBL" id="BLAL01000319">
    <property type="protein sequence ID" value="GET03229.1"/>
    <property type="molecule type" value="Genomic_DNA"/>
</dbReference>
<evidence type="ECO:0000313" key="3">
    <source>
        <dbReference type="Proteomes" id="UP000615446"/>
    </source>
</evidence>
<dbReference type="AlphaFoldDB" id="A0A8H3MI70"/>